<comment type="caution">
    <text evidence="7">The sequence shown here is derived from an EMBL/GenBank/DDBJ whole genome shotgun (WGS) entry which is preliminary data.</text>
</comment>
<reference evidence="7 8" key="1">
    <citation type="submission" date="2018-10" db="EMBL/GenBank/DDBJ databases">
        <title>Falsibacillus sp. genome draft.</title>
        <authorList>
            <person name="Shi S."/>
        </authorList>
    </citation>
    <scope>NUCLEOTIDE SEQUENCE [LARGE SCALE GENOMIC DNA]</scope>
    <source>
        <strain evidence="7 8">GY 10110</strain>
    </source>
</reference>
<dbReference type="CDD" id="cd00009">
    <property type="entry name" value="AAA"/>
    <property type="match status" value="1"/>
</dbReference>
<dbReference type="InterPro" id="IPR058031">
    <property type="entry name" value="AAA_lid_NorR"/>
</dbReference>
<dbReference type="InterPro" id="IPR025662">
    <property type="entry name" value="Sigma_54_int_dom_ATP-bd_1"/>
</dbReference>
<dbReference type="SUPFAM" id="SSF55785">
    <property type="entry name" value="PYP-like sensor domain (PAS domain)"/>
    <property type="match status" value="1"/>
</dbReference>
<dbReference type="Gene3D" id="3.30.450.20">
    <property type="entry name" value="PAS domain"/>
    <property type="match status" value="1"/>
</dbReference>
<dbReference type="Pfam" id="PF08448">
    <property type="entry name" value="PAS_4"/>
    <property type="match status" value="1"/>
</dbReference>
<keyword evidence="4" id="KW-0804">Transcription</keyword>
<dbReference type="Pfam" id="PF00158">
    <property type="entry name" value="Sigma54_activat"/>
    <property type="match status" value="1"/>
</dbReference>
<dbReference type="RefSeq" id="WP_121679506.1">
    <property type="nucleotide sequence ID" value="NZ_RCVZ01000003.1"/>
</dbReference>
<dbReference type="PRINTS" id="PR01590">
    <property type="entry name" value="HTHFIS"/>
</dbReference>
<proteinExistence type="predicted"/>
<dbReference type="PROSITE" id="PS50045">
    <property type="entry name" value="SIGMA54_INTERACT_4"/>
    <property type="match status" value="1"/>
</dbReference>
<dbReference type="Gene3D" id="1.10.8.60">
    <property type="match status" value="1"/>
</dbReference>
<dbReference type="InterPro" id="IPR000014">
    <property type="entry name" value="PAS"/>
</dbReference>
<dbReference type="OrthoDB" id="9771372at2"/>
<dbReference type="InterPro" id="IPR002078">
    <property type="entry name" value="Sigma_54_int"/>
</dbReference>
<keyword evidence="3" id="KW-0805">Transcription regulation</keyword>
<evidence type="ECO:0000256" key="2">
    <source>
        <dbReference type="ARBA" id="ARBA00022840"/>
    </source>
</evidence>
<dbReference type="GO" id="GO:0006355">
    <property type="term" value="P:regulation of DNA-templated transcription"/>
    <property type="evidence" value="ECO:0007669"/>
    <property type="project" value="InterPro"/>
</dbReference>
<dbReference type="PROSITE" id="PS50112">
    <property type="entry name" value="PAS"/>
    <property type="match status" value="1"/>
</dbReference>
<accession>A0A3L7K1K4</accession>
<feature type="domain" description="Sigma-54 factor interaction" evidence="5">
    <location>
        <begin position="143"/>
        <end position="369"/>
    </location>
</feature>
<dbReference type="SUPFAM" id="SSF52540">
    <property type="entry name" value="P-loop containing nucleoside triphosphate hydrolases"/>
    <property type="match status" value="1"/>
</dbReference>
<name>A0A3L7K1K4_9BACI</name>
<dbReference type="InterPro" id="IPR013656">
    <property type="entry name" value="PAS_4"/>
</dbReference>
<dbReference type="NCBIfam" id="TIGR00229">
    <property type="entry name" value="sensory_box"/>
    <property type="match status" value="1"/>
</dbReference>
<keyword evidence="8" id="KW-1185">Reference proteome</keyword>
<keyword evidence="2" id="KW-0067">ATP-binding</keyword>
<protein>
    <submittedName>
        <fullName evidence="7">PAS domain S-box protein</fullName>
    </submittedName>
</protein>
<evidence type="ECO:0000313" key="7">
    <source>
        <dbReference type="EMBL" id="RLQ96485.1"/>
    </source>
</evidence>
<organism evidence="7 8">
    <name type="scientific">Falsibacillus albus</name>
    <dbReference type="NCBI Taxonomy" id="2478915"/>
    <lineage>
        <taxon>Bacteria</taxon>
        <taxon>Bacillati</taxon>
        <taxon>Bacillota</taxon>
        <taxon>Bacilli</taxon>
        <taxon>Bacillales</taxon>
        <taxon>Bacillaceae</taxon>
        <taxon>Falsibacillus</taxon>
    </lineage>
</organism>
<evidence type="ECO:0000256" key="3">
    <source>
        <dbReference type="ARBA" id="ARBA00023015"/>
    </source>
</evidence>
<dbReference type="InterPro" id="IPR027417">
    <property type="entry name" value="P-loop_NTPase"/>
</dbReference>
<dbReference type="Pfam" id="PF02954">
    <property type="entry name" value="HTH_8"/>
    <property type="match status" value="1"/>
</dbReference>
<feature type="domain" description="PAS" evidence="6">
    <location>
        <begin position="4"/>
        <end position="66"/>
    </location>
</feature>
<evidence type="ECO:0000256" key="4">
    <source>
        <dbReference type="ARBA" id="ARBA00023163"/>
    </source>
</evidence>
<dbReference type="InterPro" id="IPR009057">
    <property type="entry name" value="Homeodomain-like_sf"/>
</dbReference>
<dbReference type="Proteomes" id="UP000276770">
    <property type="component" value="Unassembled WGS sequence"/>
</dbReference>
<evidence type="ECO:0000313" key="8">
    <source>
        <dbReference type="Proteomes" id="UP000276770"/>
    </source>
</evidence>
<dbReference type="Gene3D" id="1.10.10.60">
    <property type="entry name" value="Homeodomain-like"/>
    <property type="match status" value="1"/>
</dbReference>
<dbReference type="GO" id="GO:0043565">
    <property type="term" value="F:sequence-specific DNA binding"/>
    <property type="evidence" value="ECO:0007669"/>
    <property type="project" value="InterPro"/>
</dbReference>
<dbReference type="PANTHER" id="PTHR32071">
    <property type="entry name" value="TRANSCRIPTIONAL REGULATORY PROTEIN"/>
    <property type="match status" value="1"/>
</dbReference>
<dbReference type="CDD" id="cd00130">
    <property type="entry name" value="PAS"/>
    <property type="match status" value="1"/>
</dbReference>
<evidence type="ECO:0000259" key="6">
    <source>
        <dbReference type="PROSITE" id="PS50112"/>
    </source>
</evidence>
<dbReference type="Gene3D" id="3.40.50.300">
    <property type="entry name" value="P-loop containing nucleotide triphosphate hydrolases"/>
    <property type="match status" value="1"/>
</dbReference>
<dbReference type="FunFam" id="3.40.50.300:FF:000006">
    <property type="entry name" value="DNA-binding transcriptional regulator NtrC"/>
    <property type="match status" value="1"/>
</dbReference>
<dbReference type="SUPFAM" id="SSF46689">
    <property type="entry name" value="Homeodomain-like"/>
    <property type="match status" value="1"/>
</dbReference>
<dbReference type="InterPro" id="IPR035965">
    <property type="entry name" value="PAS-like_dom_sf"/>
</dbReference>
<sequence>MKEDHARLIQIYEKVVNSIDAGVHVIDEDGKTVIYNEKMRKIEGMEIQDVLDKKLLEVFQFHQWEDSTLLKVLKSGEPILNIKQTYFNNKGEEITTINNTFPIIENGKMIGAMEIARDVSKLEKIMRENVVKNGDAVYSFESILGCSDEIRQAIETSKRAAGVASPVLLIGETGTGKELFAQSIHQESSRSRHPFLGLNCAGMTKDLLEQVLFGSIQAEGSPERPGIFEQADGGTVLLEDIHTLPISIQEKVLKVILEKNVCRVGDTLDRHVDVRVLASMNEDPIDAIADGKLRKDLYYRLSAVSIFIPSLRERNKDILLMTDYFIDKFNQLLGLKVSGVSREVQERFEQYDWPGNVRELEHVIEGAMNLMEFKGEISYNHLPLYFRQKLEHDYNPDLLYQSEREIKPLDLYMQDAEIYYIQKALIHHDFNITKTAKALGMSRQNLQYRIRKYEIERQE</sequence>
<dbReference type="GO" id="GO:0005524">
    <property type="term" value="F:ATP binding"/>
    <property type="evidence" value="ECO:0007669"/>
    <property type="project" value="UniProtKB-KW"/>
</dbReference>
<keyword evidence="1" id="KW-0547">Nucleotide-binding</keyword>
<evidence type="ECO:0000256" key="1">
    <source>
        <dbReference type="ARBA" id="ARBA00022741"/>
    </source>
</evidence>
<gene>
    <name evidence="7" type="ORF">D9X91_05080</name>
</gene>
<dbReference type="Pfam" id="PF25601">
    <property type="entry name" value="AAA_lid_14"/>
    <property type="match status" value="1"/>
</dbReference>
<dbReference type="PROSITE" id="PS00688">
    <property type="entry name" value="SIGMA54_INTERACT_3"/>
    <property type="match status" value="1"/>
</dbReference>
<evidence type="ECO:0000259" key="5">
    <source>
        <dbReference type="PROSITE" id="PS50045"/>
    </source>
</evidence>
<dbReference type="AlphaFoldDB" id="A0A3L7K1K4"/>
<dbReference type="PANTHER" id="PTHR32071:SF74">
    <property type="entry name" value="TRANSCRIPTIONAL ACTIVATOR ROCR"/>
    <property type="match status" value="1"/>
</dbReference>
<dbReference type="InterPro" id="IPR002197">
    <property type="entry name" value="HTH_Fis"/>
</dbReference>
<dbReference type="SMART" id="SM00382">
    <property type="entry name" value="AAA"/>
    <property type="match status" value="1"/>
</dbReference>
<dbReference type="InterPro" id="IPR003593">
    <property type="entry name" value="AAA+_ATPase"/>
</dbReference>
<dbReference type="EMBL" id="RCVZ01000003">
    <property type="protein sequence ID" value="RLQ96485.1"/>
    <property type="molecule type" value="Genomic_DNA"/>
</dbReference>
<dbReference type="PROSITE" id="PS00675">
    <property type="entry name" value="SIGMA54_INTERACT_1"/>
    <property type="match status" value="1"/>
</dbReference>
<dbReference type="InterPro" id="IPR025944">
    <property type="entry name" value="Sigma_54_int_dom_CS"/>
</dbReference>